<dbReference type="RefSeq" id="XP_049143973.1">
    <property type="nucleotide sequence ID" value="XM_049286830.1"/>
</dbReference>
<protein>
    <submittedName>
        <fullName evidence="1">Uncharacterized protein</fullName>
    </submittedName>
</protein>
<sequence length="514" mass="56677">MIQASVLSRQNAIPGETLSRASSSMRYADAIQDGIIGTGKHKTALFMKKRDYAILFRPTQGSPEFGLARARQHVGKQTESEGGWLVQAVRSRFSHRYGSRKASKVLKRVPGRSLSRRKAVVGTARIVRFLYLEEPGKFGASAESQPQVSISSNVSRVLYAVRMSSIPFGLKMRDVQTLRRQDPPCRMYRFASGGFGGSDVCSTTTLEAFFLPLFAETGAPPPEDFRSEAFAGGPHEMTSFSTGGRDLRLLLPKHAFAMRTMRLLSNGNNPLMETECQTYILNFAAPMGTSLRTQMDGLGSPSESKAKWVTKSICARHIRQAGYSQGFLTITKSRGKKEWEKRPASERQNRFPAIHLDNLPYPYHRLAGHPVTPSFMSCFFPSADTNASLARPPINQPQDCVPSQEITSFRVGRHEGAPNSNLHAVTGSEHPAVLDSKAEVRALEHVAPSHRLSLDWFPLPPSSSAQEEGDEIRGLSPHMSSYFWPLHPVESKHMLHVLEGGQSGALLIHPLGGL</sequence>
<evidence type="ECO:0000313" key="1">
    <source>
        <dbReference type="EMBL" id="UQC82350.1"/>
    </source>
</evidence>
<dbReference type="GeneID" id="73341840"/>
<dbReference type="EMBL" id="CP019476">
    <property type="protein sequence ID" value="UQC82350.1"/>
    <property type="molecule type" value="Genomic_DNA"/>
</dbReference>
<accession>A0A9Q8SRZ9</accession>
<name>A0A9Q8SRZ9_9PEZI</name>
<proteinExistence type="predicted"/>
<dbReference type="AlphaFoldDB" id="A0A9Q8SRZ9"/>
<gene>
    <name evidence="1" type="ORF">CLUP02_07838</name>
</gene>
<dbReference type="Proteomes" id="UP000830671">
    <property type="component" value="Chromosome 4"/>
</dbReference>
<organism evidence="1 2">
    <name type="scientific">Colletotrichum lupini</name>
    <dbReference type="NCBI Taxonomy" id="145971"/>
    <lineage>
        <taxon>Eukaryota</taxon>
        <taxon>Fungi</taxon>
        <taxon>Dikarya</taxon>
        <taxon>Ascomycota</taxon>
        <taxon>Pezizomycotina</taxon>
        <taxon>Sordariomycetes</taxon>
        <taxon>Hypocreomycetidae</taxon>
        <taxon>Glomerellales</taxon>
        <taxon>Glomerellaceae</taxon>
        <taxon>Colletotrichum</taxon>
        <taxon>Colletotrichum acutatum species complex</taxon>
    </lineage>
</organism>
<keyword evidence="2" id="KW-1185">Reference proteome</keyword>
<dbReference type="KEGG" id="clup:CLUP02_07838"/>
<reference evidence="1" key="1">
    <citation type="journal article" date="2021" name="Mol. Plant Microbe Interact.">
        <title>Complete Genome Sequence of the Plant-Pathogenic Fungus Colletotrichum lupini.</title>
        <authorList>
            <person name="Baroncelli R."/>
            <person name="Pensec F."/>
            <person name="Da Lio D."/>
            <person name="Boufleur T."/>
            <person name="Vicente I."/>
            <person name="Sarrocco S."/>
            <person name="Picot A."/>
            <person name="Baraldi E."/>
            <person name="Sukno S."/>
            <person name="Thon M."/>
            <person name="Le Floch G."/>
        </authorList>
    </citation>
    <scope>NUCLEOTIDE SEQUENCE</scope>
    <source>
        <strain evidence="1">IMI 504893</strain>
    </source>
</reference>
<evidence type="ECO:0000313" key="2">
    <source>
        <dbReference type="Proteomes" id="UP000830671"/>
    </source>
</evidence>